<reference evidence="10 11" key="1">
    <citation type="submission" date="2014-04" db="EMBL/GenBank/DDBJ databases">
        <authorList>
            <consortium name="DOE Joint Genome Institute"/>
            <person name="Kuo A."/>
            <person name="Zuccaro A."/>
            <person name="Kohler A."/>
            <person name="Nagy L.G."/>
            <person name="Floudas D."/>
            <person name="Copeland A."/>
            <person name="Barry K.W."/>
            <person name="Cichocki N."/>
            <person name="Veneault-Fourrey C."/>
            <person name="LaButti K."/>
            <person name="Lindquist E.A."/>
            <person name="Lipzen A."/>
            <person name="Lundell T."/>
            <person name="Morin E."/>
            <person name="Murat C."/>
            <person name="Sun H."/>
            <person name="Tunlid A."/>
            <person name="Henrissat B."/>
            <person name="Grigoriev I.V."/>
            <person name="Hibbett D.S."/>
            <person name="Martin F."/>
            <person name="Nordberg H.P."/>
            <person name="Cantor M.N."/>
            <person name="Hua S.X."/>
        </authorList>
    </citation>
    <scope>NUCLEOTIDE SEQUENCE [LARGE SCALE GENOMIC DNA]</scope>
    <source>
        <strain evidence="10 11">MAFF 305830</strain>
    </source>
</reference>
<feature type="compositionally biased region" description="Polar residues" evidence="8">
    <location>
        <begin position="618"/>
        <end position="635"/>
    </location>
</feature>
<sequence>ATVKEILNTKPDKNAKANASVVPSALRSVGKKLKIGSNISGLQFNPGLVNLGNSCYLNSTLQGLMSTRLLENMVEFSIPADFTGRLFPERSPALRNGRGGKYELSPVSGMELCMTFIRTMEHGWKLRNTTPAKQRISMSARELRARLGSKYDQYLDFQQQDAHEFLRHLLDCMYMEEFDIIKKRQPPVPKRKRGQPPIEPPPEPIPEEQRLVSFIDQLFCGQLASMLICSSCKKVSHTYEPFMDLSLSLRSDEDKESKASRSGLRLQRNRLKAFAQRFTRQAGRPVPRPLSNPPSPRKDNVDLEPPQTVDRRRSLDLLGTRSESEPEEGKSQKAPSNSATHITSPAVSIRAGREPSTQGSTRASGERSRSREPPAVADTKDSKKAKEAAYLRRIMADTNMSKSPLELLKSGLGNGSSSSSNADSIAAAAASWLKLGSVTGPTLMHCLRQFTNVESLDGDNMVGCTRCWKRANPGYVSRRRRGLDTSSSSSSDDSSSDDDEPSVVDSKMTNSTAESQTRSQGNSSNLTTPSDDVEFFSDTTKTSATTQGGESYKGPIPSISTTSPTGLNPPILLNGKHDRNNASKASSSSVTYLTPSSSRHGSIRRPRSPSAGEMADNDSASAKSVSDGSARPSSSSKREVRLKEPSPSIPKSQRVVLRKAFKRYLIAVPPPVLVIHLKRFQQVSRTPVAIFGSLKKIDDFIAFPEYLDLKPFIAPRREEYGLRQSKIKNDKGAYDKQVLYRLYAVVVHIGNMLGGHYIAYTALPSPPAESPVSETSKVAEPPRRWSFQSDQIVRVASLEEVLAAKAYLCFYERISELPASALADGQRKK</sequence>
<evidence type="ECO:0000256" key="2">
    <source>
        <dbReference type="ARBA" id="ARBA00009085"/>
    </source>
</evidence>
<dbReference type="EMBL" id="KN824328">
    <property type="protein sequence ID" value="KIM24064.1"/>
    <property type="molecule type" value="Genomic_DNA"/>
</dbReference>
<feature type="compositionally biased region" description="Basic and acidic residues" evidence="8">
    <location>
        <begin position="364"/>
        <end position="385"/>
    </location>
</feature>
<evidence type="ECO:0000256" key="8">
    <source>
        <dbReference type="SAM" id="MobiDB-lite"/>
    </source>
</evidence>
<evidence type="ECO:0000313" key="11">
    <source>
        <dbReference type="Proteomes" id="UP000054097"/>
    </source>
</evidence>
<keyword evidence="3 7" id="KW-0645">Protease</keyword>
<dbReference type="PROSITE" id="PS50235">
    <property type="entry name" value="USP_3"/>
    <property type="match status" value="1"/>
</dbReference>
<keyword evidence="6 7" id="KW-0788">Thiol protease</keyword>
<reference evidence="11" key="2">
    <citation type="submission" date="2015-01" db="EMBL/GenBank/DDBJ databases">
        <title>Evolutionary Origins and Diversification of the Mycorrhizal Mutualists.</title>
        <authorList>
            <consortium name="DOE Joint Genome Institute"/>
            <consortium name="Mycorrhizal Genomics Consortium"/>
            <person name="Kohler A."/>
            <person name="Kuo A."/>
            <person name="Nagy L.G."/>
            <person name="Floudas D."/>
            <person name="Copeland A."/>
            <person name="Barry K.W."/>
            <person name="Cichocki N."/>
            <person name="Veneault-Fourrey C."/>
            <person name="LaButti K."/>
            <person name="Lindquist E.A."/>
            <person name="Lipzen A."/>
            <person name="Lundell T."/>
            <person name="Morin E."/>
            <person name="Murat C."/>
            <person name="Riley R."/>
            <person name="Ohm R."/>
            <person name="Sun H."/>
            <person name="Tunlid A."/>
            <person name="Henrissat B."/>
            <person name="Grigoriev I.V."/>
            <person name="Hibbett D.S."/>
            <person name="Martin F."/>
        </authorList>
    </citation>
    <scope>NUCLEOTIDE SEQUENCE [LARGE SCALE GENOMIC DNA]</scope>
    <source>
        <strain evidence="11">MAFF 305830</strain>
    </source>
</reference>
<dbReference type="GO" id="GO:0006508">
    <property type="term" value="P:proteolysis"/>
    <property type="evidence" value="ECO:0007669"/>
    <property type="project" value="UniProtKB-KW"/>
</dbReference>
<name>A0A0C3AVN8_SERVB</name>
<feature type="domain" description="USP" evidence="9">
    <location>
        <begin position="46"/>
        <end position="814"/>
    </location>
</feature>
<feature type="compositionally biased region" description="Low complexity" evidence="8">
    <location>
        <begin position="586"/>
        <end position="598"/>
    </location>
</feature>
<protein>
    <recommendedName>
        <fullName evidence="7">Ubiquitin carboxyl-terminal hydrolase</fullName>
        <ecNumber evidence="7">3.4.19.12</ecNumber>
    </recommendedName>
</protein>
<keyword evidence="5 7" id="KW-0378">Hydrolase</keyword>
<dbReference type="EC" id="3.4.19.12" evidence="7"/>
<dbReference type="InterPro" id="IPR001394">
    <property type="entry name" value="Peptidase_C19_UCH"/>
</dbReference>
<evidence type="ECO:0000256" key="4">
    <source>
        <dbReference type="ARBA" id="ARBA00022786"/>
    </source>
</evidence>
<gene>
    <name evidence="10" type="ORF">M408DRAFT_318882</name>
</gene>
<feature type="compositionally biased region" description="Basic residues" evidence="8">
    <location>
        <begin position="185"/>
        <end position="194"/>
    </location>
</feature>
<dbReference type="Proteomes" id="UP000054097">
    <property type="component" value="Unassembled WGS sequence"/>
</dbReference>
<evidence type="ECO:0000259" key="9">
    <source>
        <dbReference type="PROSITE" id="PS50235"/>
    </source>
</evidence>
<feature type="region of interest" description="Disordered" evidence="8">
    <location>
        <begin position="276"/>
        <end position="385"/>
    </location>
</feature>
<feature type="compositionally biased region" description="Polar residues" evidence="8">
    <location>
        <begin position="507"/>
        <end position="530"/>
    </location>
</feature>
<dbReference type="InterPro" id="IPR018200">
    <property type="entry name" value="USP_CS"/>
</dbReference>
<dbReference type="GO" id="GO:0004843">
    <property type="term" value="F:cysteine-type deubiquitinase activity"/>
    <property type="evidence" value="ECO:0007669"/>
    <property type="project" value="UniProtKB-UniRule"/>
</dbReference>
<accession>A0A0C3AVN8</accession>
<dbReference type="SUPFAM" id="SSF54001">
    <property type="entry name" value="Cysteine proteinases"/>
    <property type="match status" value="1"/>
</dbReference>
<dbReference type="GO" id="GO:0016579">
    <property type="term" value="P:protein deubiquitination"/>
    <property type="evidence" value="ECO:0007669"/>
    <property type="project" value="InterPro"/>
</dbReference>
<dbReference type="PANTHER" id="PTHR24006:SF888">
    <property type="entry name" value="UBIQUITIN CARBOXYL-TERMINAL HYDROLASE 30"/>
    <property type="match status" value="1"/>
</dbReference>
<feature type="non-terminal residue" evidence="10">
    <location>
        <position position="1"/>
    </location>
</feature>
<feature type="region of interest" description="Disordered" evidence="8">
    <location>
        <begin position="185"/>
        <end position="206"/>
    </location>
</feature>
<organism evidence="10 11">
    <name type="scientific">Serendipita vermifera MAFF 305830</name>
    <dbReference type="NCBI Taxonomy" id="933852"/>
    <lineage>
        <taxon>Eukaryota</taxon>
        <taxon>Fungi</taxon>
        <taxon>Dikarya</taxon>
        <taxon>Basidiomycota</taxon>
        <taxon>Agaricomycotina</taxon>
        <taxon>Agaricomycetes</taxon>
        <taxon>Sebacinales</taxon>
        <taxon>Serendipitaceae</taxon>
        <taxon>Serendipita</taxon>
    </lineage>
</organism>
<evidence type="ECO:0000256" key="1">
    <source>
        <dbReference type="ARBA" id="ARBA00000707"/>
    </source>
</evidence>
<feature type="compositionally biased region" description="Basic and acidic residues" evidence="8">
    <location>
        <begin position="322"/>
        <end position="331"/>
    </location>
</feature>
<evidence type="ECO:0000256" key="7">
    <source>
        <dbReference type="RuleBase" id="RU366025"/>
    </source>
</evidence>
<dbReference type="STRING" id="933852.A0A0C3AVN8"/>
<dbReference type="InterPro" id="IPR050164">
    <property type="entry name" value="Peptidase_C19"/>
</dbReference>
<dbReference type="Pfam" id="PF00443">
    <property type="entry name" value="UCH"/>
    <property type="match status" value="1"/>
</dbReference>
<feature type="region of interest" description="Disordered" evidence="8">
    <location>
        <begin position="478"/>
        <end position="649"/>
    </location>
</feature>
<feature type="compositionally biased region" description="Polar residues" evidence="8">
    <location>
        <begin position="537"/>
        <end position="549"/>
    </location>
</feature>
<dbReference type="OrthoDB" id="420187at2759"/>
<evidence type="ECO:0000256" key="3">
    <source>
        <dbReference type="ARBA" id="ARBA00022670"/>
    </source>
</evidence>
<comment type="similarity">
    <text evidence="2 7">Belongs to the peptidase C19 family.</text>
</comment>
<dbReference type="PROSITE" id="PS00973">
    <property type="entry name" value="USP_2"/>
    <property type="match status" value="1"/>
</dbReference>
<dbReference type="HOGENOM" id="CLU_003952_0_0_1"/>
<keyword evidence="4 7" id="KW-0833">Ubl conjugation pathway</keyword>
<feature type="compositionally biased region" description="Low complexity" evidence="8">
    <location>
        <begin position="484"/>
        <end position="493"/>
    </location>
</feature>
<dbReference type="Gene3D" id="3.90.70.10">
    <property type="entry name" value="Cysteine proteinases"/>
    <property type="match status" value="1"/>
</dbReference>
<feature type="compositionally biased region" description="Pro residues" evidence="8">
    <location>
        <begin position="286"/>
        <end position="295"/>
    </location>
</feature>
<dbReference type="GO" id="GO:0005829">
    <property type="term" value="C:cytosol"/>
    <property type="evidence" value="ECO:0007669"/>
    <property type="project" value="TreeGrafter"/>
</dbReference>
<feature type="compositionally biased region" description="Polar residues" evidence="8">
    <location>
        <begin position="333"/>
        <end position="346"/>
    </location>
</feature>
<dbReference type="AlphaFoldDB" id="A0A0C3AVN8"/>
<proteinExistence type="inferred from homology"/>
<evidence type="ECO:0000313" key="10">
    <source>
        <dbReference type="EMBL" id="KIM24064.1"/>
    </source>
</evidence>
<dbReference type="PROSITE" id="PS00972">
    <property type="entry name" value="USP_1"/>
    <property type="match status" value="1"/>
</dbReference>
<keyword evidence="11" id="KW-1185">Reference proteome</keyword>
<dbReference type="InterPro" id="IPR038765">
    <property type="entry name" value="Papain-like_cys_pep_sf"/>
</dbReference>
<evidence type="ECO:0000256" key="5">
    <source>
        <dbReference type="ARBA" id="ARBA00022801"/>
    </source>
</evidence>
<dbReference type="InterPro" id="IPR028889">
    <property type="entry name" value="USP"/>
</dbReference>
<dbReference type="GO" id="GO:0005634">
    <property type="term" value="C:nucleus"/>
    <property type="evidence" value="ECO:0007669"/>
    <property type="project" value="TreeGrafter"/>
</dbReference>
<dbReference type="PANTHER" id="PTHR24006">
    <property type="entry name" value="UBIQUITIN CARBOXYL-TERMINAL HYDROLASE"/>
    <property type="match status" value="1"/>
</dbReference>
<comment type="catalytic activity">
    <reaction evidence="1 7">
        <text>Thiol-dependent hydrolysis of ester, thioester, amide, peptide and isopeptide bonds formed by the C-terminal Gly of ubiquitin (a 76-residue protein attached to proteins as an intracellular targeting signal).</text>
        <dbReference type="EC" id="3.4.19.12"/>
    </reaction>
</comment>
<evidence type="ECO:0000256" key="6">
    <source>
        <dbReference type="ARBA" id="ARBA00022807"/>
    </source>
</evidence>